<feature type="active site" description="Proton acceptor; specific for D-alanine" evidence="2">
    <location>
        <position position="39"/>
    </location>
</feature>
<dbReference type="PROSITE" id="PS00395">
    <property type="entry name" value="ALANINE_RACEMASE"/>
    <property type="match status" value="1"/>
</dbReference>
<dbReference type="PANTHER" id="PTHR30511">
    <property type="entry name" value="ALANINE RACEMASE"/>
    <property type="match status" value="1"/>
</dbReference>
<organism evidence="4 5">
    <name type="scientific">Dysosmobacter acutus</name>
    <dbReference type="NCBI Taxonomy" id="2841504"/>
    <lineage>
        <taxon>Bacteria</taxon>
        <taxon>Bacillati</taxon>
        <taxon>Bacillota</taxon>
        <taxon>Clostridia</taxon>
        <taxon>Eubacteriales</taxon>
        <taxon>Oscillospiraceae</taxon>
        <taxon>Dysosmobacter</taxon>
    </lineage>
</organism>
<evidence type="ECO:0000313" key="5">
    <source>
        <dbReference type="Proteomes" id="UP000787672"/>
    </source>
</evidence>
<dbReference type="GO" id="GO:0008784">
    <property type="term" value="F:alanine racemase activity"/>
    <property type="evidence" value="ECO:0007669"/>
    <property type="project" value="UniProtKB-EC"/>
</dbReference>
<dbReference type="HAMAP" id="MF_01201">
    <property type="entry name" value="Ala_racemase"/>
    <property type="match status" value="1"/>
</dbReference>
<dbReference type="InterPro" id="IPR001608">
    <property type="entry name" value="Ala_racemase_N"/>
</dbReference>
<evidence type="ECO:0000313" key="4">
    <source>
        <dbReference type="EMBL" id="MBU5626985.1"/>
    </source>
</evidence>
<dbReference type="EMBL" id="JAHLQN010000001">
    <property type="protein sequence ID" value="MBU5626985.1"/>
    <property type="molecule type" value="Genomic_DNA"/>
</dbReference>
<comment type="function">
    <text evidence="2">Catalyzes the interconversion of L-alanine and D-alanine. May also act on other amino acids.</text>
</comment>
<proteinExistence type="inferred from homology"/>
<dbReference type="PANTHER" id="PTHR30511:SF0">
    <property type="entry name" value="ALANINE RACEMASE, CATABOLIC-RELATED"/>
    <property type="match status" value="1"/>
</dbReference>
<protein>
    <recommendedName>
        <fullName evidence="2">Alanine racemase</fullName>
        <ecNumber evidence="2">5.1.1.1</ecNumber>
    </recommendedName>
</protein>
<comment type="caution">
    <text evidence="4">The sequence shown here is derived from an EMBL/GenBank/DDBJ whole genome shotgun (WGS) entry which is preliminary data.</text>
</comment>
<feature type="binding site" evidence="2">
    <location>
        <position position="322"/>
    </location>
    <ligand>
        <name>substrate</name>
    </ligand>
</feature>
<feature type="domain" description="Alanine racemase C-terminal" evidence="3">
    <location>
        <begin position="252"/>
        <end position="377"/>
    </location>
</feature>
<comment type="similarity">
    <text evidence="2">Belongs to the alanine racemase family.</text>
</comment>
<dbReference type="CDD" id="cd00430">
    <property type="entry name" value="PLPDE_III_AR"/>
    <property type="match status" value="1"/>
</dbReference>
<dbReference type="InterPro" id="IPR000821">
    <property type="entry name" value="Ala_racemase"/>
</dbReference>
<feature type="binding site" evidence="2">
    <location>
        <position position="137"/>
    </location>
    <ligand>
        <name>substrate</name>
    </ligand>
</feature>
<evidence type="ECO:0000259" key="3">
    <source>
        <dbReference type="SMART" id="SM01005"/>
    </source>
</evidence>
<dbReference type="SMART" id="SM01005">
    <property type="entry name" value="Ala_racemase_C"/>
    <property type="match status" value="1"/>
</dbReference>
<evidence type="ECO:0000256" key="1">
    <source>
        <dbReference type="ARBA" id="ARBA00001933"/>
    </source>
</evidence>
<keyword evidence="2 4" id="KW-0413">Isomerase</keyword>
<dbReference type="Pfam" id="PF01168">
    <property type="entry name" value="Ala_racemase_N"/>
    <property type="match status" value="1"/>
</dbReference>
<keyword evidence="2" id="KW-0663">Pyridoxal phosphate</keyword>
<feature type="modified residue" description="N6-(pyridoxal phosphate)lysine" evidence="2">
    <location>
        <position position="39"/>
    </location>
</feature>
<dbReference type="InterPro" id="IPR020622">
    <property type="entry name" value="Ala_racemase_pyridoxalP-BS"/>
</dbReference>
<name>A0ABS6F9N3_9FIRM</name>
<accession>A0ABS6F9N3</accession>
<comment type="pathway">
    <text evidence="2">Amino-acid biosynthesis; D-alanine biosynthesis; D-alanine from L-alanine: step 1/1.</text>
</comment>
<evidence type="ECO:0000256" key="2">
    <source>
        <dbReference type="HAMAP-Rule" id="MF_01201"/>
    </source>
</evidence>
<comment type="cofactor">
    <cofactor evidence="1 2">
        <name>pyridoxal 5'-phosphate</name>
        <dbReference type="ChEBI" id="CHEBI:597326"/>
    </cofactor>
</comment>
<gene>
    <name evidence="4" type="primary">alr</name>
    <name evidence="4" type="ORF">KQI82_08710</name>
</gene>
<comment type="catalytic activity">
    <reaction evidence="2">
        <text>L-alanine = D-alanine</text>
        <dbReference type="Rhea" id="RHEA:20249"/>
        <dbReference type="ChEBI" id="CHEBI:57416"/>
        <dbReference type="ChEBI" id="CHEBI:57972"/>
        <dbReference type="EC" id="5.1.1.1"/>
    </reaction>
</comment>
<dbReference type="NCBIfam" id="TIGR00492">
    <property type="entry name" value="alr"/>
    <property type="match status" value="1"/>
</dbReference>
<sequence>MEKTLRRTWAEINLDHLAYNYQALRRQAGPRAKFLGVVKADAYGHGAVHVARKLEQIGADYLAVSNVEEAEELRQGEIHLPILVLGYTPAEMTSVLIAHDVAQDVPSLEMARAYSKEASAAGGTLRVHLKVDTGMGRLGFQCDEAHFERSLNEILQAVELPGLEWEGIFMHFCVADEPERADHRAFTELQFKRFRQMAEEVERRAGMRFPIHHCANSGATAYYPEFAWDMVRPGILLYGTGQVSRDLGLKPVMALKTAVGQVKEFEPDTSVSYGRTYFTGRGISRIGVLPIGYADGFFRCLSNRWQVLTREGEAPIRGRICMDMCMADLTDLPGVGPGDEVEVFGEHNSVDRMAELAGTITYELLCAVSRRVPRVYLEDGRAVERSLMMQL</sequence>
<feature type="active site" description="Proton acceptor; specific for L-alanine" evidence="2">
    <location>
        <position position="273"/>
    </location>
</feature>
<dbReference type="Pfam" id="PF00842">
    <property type="entry name" value="Ala_racemase_C"/>
    <property type="match status" value="1"/>
</dbReference>
<keyword evidence="5" id="KW-1185">Reference proteome</keyword>
<dbReference type="InterPro" id="IPR011079">
    <property type="entry name" value="Ala_racemase_C"/>
</dbReference>
<reference evidence="4 5" key="1">
    <citation type="submission" date="2021-06" db="EMBL/GenBank/DDBJ databases">
        <authorList>
            <person name="Sun Q."/>
            <person name="Li D."/>
        </authorList>
    </citation>
    <scope>NUCLEOTIDE SEQUENCE [LARGE SCALE GENOMIC DNA]</scope>
    <source>
        <strain evidence="4 5">MSJ-2</strain>
    </source>
</reference>
<dbReference type="EC" id="5.1.1.1" evidence="2"/>
<dbReference type="Proteomes" id="UP000787672">
    <property type="component" value="Unassembled WGS sequence"/>
</dbReference>